<dbReference type="EMBL" id="JBHSIW010000011">
    <property type="protein sequence ID" value="MFC4903853.1"/>
    <property type="molecule type" value="Genomic_DNA"/>
</dbReference>
<evidence type="ECO:0000313" key="1">
    <source>
        <dbReference type="EMBL" id="MFC4903853.1"/>
    </source>
</evidence>
<dbReference type="PANTHER" id="PTHR39441:SF1">
    <property type="entry name" value="DUF2252 DOMAIN-CONTAINING PROTEIN"/>
    <property type="match status" value="1"/>
</dbReference>
<dbReference type="SUPFAM" id="SSF56112">
    <property type="entry name" value="Protein kinase-like (PK-like)"/>
    <property type="match status" value="1"/>
</dbReference>
<evidence type="ECO:0000313" key="2">
    <source>
        <dbReference type="Proteomes" id="UP001595797"/>
    </source>
</evidence>
<accession>A0ABV9TJY1</accession>
<protein>
    <submittedName>
        <fullName evidence="1">DUF2252 domain-containing protein</fullName>
    </submittedName>
</protein>
<proteinExistence type="predicted"/>
<dbReference type="RefSeq" id="WP_277551136.1">
    <property type="nucleotide sequence ID" value="NZ_JARAMH010000007.1"/>
</dbReference>
<dbReference type="Pfam" id="PF10009">
    <property type="entry name" value="DUF2252"/>
    <property type="match status" value="1"/>
</dbReference>
<comment type="caution">
    <text evidence="1">The sequence shown here is derived from an EMBL/GenBank/DDBJ whole genome shotgun (WGS) entry which is preliminary data.</text>
</comment>
<name>A0ABV9TJY1_9MICC</name>
<dbReference type="InterPro" id="IPR011009">
    <property type="entry name" value="Kinase-like_dom_sf"/>
</dbReference>
<sequence length="437" mass="48996">MDQSAERQQHIVDTLVEALEDLMHANPLAFRTRFRKMAADPYAFYRGSAALFYADMGELEDAWADERTSRVWIQGDLHAENFGTYMSSEGRLTFDVNDFDEAYVGHFSWDLRRFVASLSLLCWQKAPPSEVARDLVRTYLRAYLDRVRDYVADGSADFAFGLDNAGGAVLGVLHAARSARRTRFLESMTLIDAHERHFLDDGSIRRLEEDEHRRVQAAFEDYLATVPQDVRSRRRVFYKVKAIVGKKGFGIGSAGLPTYNLLIEGFDEAQENDIVLTMKQAKVAAPSRIVADERVRDFFADDGHRAVISQRSLQTHTDPLLGHTTLDGKAFVVSELSPYTLDLAWGELTEPDQIAPVMRDLGQATAKIHCSTDEDGDHDLVPFRTETAITGVLEGREDEFVEDLVDFAEDYAATVRADHALFVDAFREGGISAVPAA</sequence>
<organism evidence="1 2">
    <name type="scientific">Kocuria oceani</name>
    <dbReference type="NCBI Taxonomy" id="988827"/>
    <lineage>
        <taxon>Bacteria</taxon>
        <taxon>Bacillati</taxon>
        <taxon>Actinomycetota</taxon>
        <taxon>Actinomycetes</taxon>
        <taxon>Micrococcales</taxon>
        <taxon>Micrococcaceae</taxon>
        <taxon>Kocuria</taxon>
    </lineage>
</organism>
<dbReference type="InterPro" id="IPR018721">
    <property type="entry name" value="DUF2252"/>
</dbReference>
<reference evidence="2" key="1">
    <citation type="journal article" date="2019" name="Int. J. Syst. Evol. Microbiol.">
        <title>The Global Catalogue of Microorganisms (GCM) 10K type strain sequencing project: providing services to taxonomists for standard genome sequencing and annotation.</title>
        <authorList>
            <consortium name="The Broad Institute Genomics Platform"/>
            <consortium name="The Broad Institute Genome Sequencing Center for Infectious Disease"/>
            <person name="Wu L."/>
            <person name="Ma J."/>
        </authorList>
    </citation>
    <scope>NUCLEOTIDE SEQUENCE [LARGE SCALE GENOMIC DNA]</scope>
    <source>
        <strain evidence="2">CGMCC 4.6946</strain>
    </source>
</reference>
<gene>
    <name evidence="1" type="ORF">ACFPCS_09800</name>
</gene>
<dbReference type="PANTHER" id="PTHR39441">
    <property type="entry name" value="DUF2252 DOMAIN-CONTAINING PROTEIN"/>
    <property type="match status" value="1"/>
</dbReference>
<keyword evidence="2" id="KW-1185">Reference proteome</keyword>
<dbReference type="Proteomes" id="UP001595797">
    <property type="component" value="Unassembled WGS sequence"/>
</dbReference>